<evidence type="ECO:0000256" key="4">
    <source>
        <dbReference type="ARBA" id="ARBA00023125"/>
    </source>
</evidence>
<keyword evidence="2" id="KW-0378">Hydrolase</keyword>
<dbReference type="CDD" id="cd09859">
    <property type="entry name" value="PIN_53EXO"/>
    <property type="match status" value="1"/>
</dbReference>
<dbReference type="SUPFAM" id="SSF88723">
    <property type="entry name" value="PIN domain-like"/>
    <property type="match status" value="1"/>
</dbReference>
<dbReference type="InterPro" id="IPR008918">
    <property type="entry name" value="HhH2"/>
</dbReference>
<feature type="domain" description="5'-3' exonuclease" evidence="7">
    <location>
        <begin position="18"/>
        <end position="296"/>
    </location>
</feature>
<keyword evidence="1" id="KW-0540">Nuclease</keyword>
<dbReference type="InterPro" id="IPR020046">
    <property type="entry name" value="5-3_exonucl_a-hlix_arch_N"/>
</dbReference>
<protein>
    <recommendedName>
        <fullName evidence="6">5'-3' exonuclease</fullName>
    </recommendedName>
</protein>
<dbReference type="InterPro" id="IPR002421">
    <property type="entry name" value="5-3_exonuclease"/>
</dbReference>
<dbReference type="GO" id="GO:0004527">
    <property type="term" value="F:exonuclease activity"/>
    <property type="evidence" value="ECO:0007669"/>
    <property type="project" value="UniProtKB-KW"/>
</dbReference>
<evidence type="ECO:0000313" key="9">
    <source>
        <dbReference type="Proteomes" id="UP001275440"/>
    </source>
</evidence>
<dbReference type="EMBL" id="WBMO01000001">
    <property type="protein sequence ID" value="MDV2475489.1"/>
    <property type="molecule type" value="Genomic_DNA"/>
</dbReference>
<evidence type="ECO:0000256" key="6">
    <source>
        <dbReference type="ARBA" id="ARBA00050026"/>
    </source>
</evidence>
<dbReference type="Pfam" id="PF02739">
    <property type="entry name" value="5_3_exonuc_N"/>
    <property type="match status" value="1"/>
</dbReference>
<keyword evidence="3 8" id="KW-0269">Exonuclease</keyword>
<dbReference type="PANTHER" id="PTHR42646">
    <property type="entry name" value="FLAP ENDONUCLEASE XNI"/>
    <property type="match status" value="1"/>
</dbReference>
<evidence type="ECO:0000256" key="1">
    <source>
        <dbReference type="ARBA" id="ARBA00022722"/>
    </source>
</evidence>
<dbReference type="Pfam" id="PF01367">
    <property type="entry name" value="5_3_exonuc"/>
    <property type="match status" value="1"/>
</dbReference>
<evidence type="ECO:0000256" key="3">
    <source>
        <dbReference type="ARBA" id="ARBA00022839"/>
    </source>
</evidence>
<organism evidence="8 9">
    <name type="scientific">Rhodococcus zopfii</name>
    <dbReference type="NCBI Taxonomy" id="43772"/>
    <lineage>
        <taxon>Bacteria</taxon>
        <taxon>Bacillati</taxon>
        <taxon>Actinomycetota</taxon>
        <taxon>Actinomycetes</taxon>
        <taxon>Mycobacteriales</taxon>
        <taxon>Nocardiaceae</taxon>
        <taxon>Rhodococcus</taxon>
    </lineage>
</organism>
<dbReference type="InterPro" id="IPR038969">
    <property type="entry name" value="FEN"/>
</dbReference>
<reference evidence="8 9" key="1">
    <citation type="submission" date="2019-10" db="EMBL/GenBank/DDBJ databases">
        <title>Draft Genome Assembly of Rhodococcus zopfii DSM44189.</title>
        <authorList>
            <person name="Sutton J.M."/>
            <person name="Akob D.M."/>
            <person name="Bushman T.J."/>
        </authorList>
    </citation>
    <scope>NUCLEOTIDE SEQUENCE [LARGE SCALE GENOMIC DNA]</scope>
    <source>
        <strain evidence="8 9">DSM 44189</strain>
    </source>
</reference>
<keyword evidence="9" id="KW-1185">Reference proteome</keyword>
<proteinExistence type="predicted"/>
<dbReference type="SMART" id="SM00279">
    <property type="entry name" value="HhH2"/>
    <property type="match status" value="1"/>
</dbReference>
<dbReference type="Proteomes" id="UP001275440">
    <property type="component" value="Unassembled WGS sequence"/>
</dbReference>
<comment type="function">
    <text evidence="5">5'-3' exonuclease acting preferentially on double-stranded DNA.</text>
</comment>
<dbReference type="Gene3D" id="3.40.50.1010">
    <property type="entry name" value="5'-nuclease"/>
    <property type="match status" value="1"/>
</dbReference>
<dbReference type="SUPFAM" id="SSF47807">
    <property type="entry name" value="5' to 3' exonuclease, C-terminal subdomain"/>
    <property type="match status" value="1"/>
</dbReference>
<gene>
    <name evidence="8" type="ORF">F8M49_08905</name>
</gene>
<evidence type="ECO:0000313" key="8">
    <source>
        <dbReference type="EMBL" id="MDV2475489.1"/>
    </source>
</evidence>
<dbReference type="Gene3D" id="1.10.150.20">
    <property type="entry name" value="5' to 3' exonuclease, C-terminal subdomain"/>
    <property type="match status" value="1"/>
</dbReference>
<evidence type="ECO:0000256" key="5">
    <source>
        <dbReference type="ARBA" id="ARBA00049957"/>
    </source>
</evidence>
<dbReference type="CDD" id="cd09898">
    <property type="entry name" value="H3TH_53EXO"/>
    <property type="match status" value="1"/>
</dbReference>
<sequence>MRTVTTPVTTPIGDTGQRPLLLLDGASLWFRAYHALPDSITAPDGRPVNAVRGFTDMVASLITRHRPLRLVVCLDLDWRPAFRVAAVPSYKAHRVAVGSDGTVEEVPDTLTPQVPMILEVLAAAGIATGGAAGFEADDVLGTLAARETTDPVVVVSGDRDLLQVVTDEPVPVRVLYAGRGLAKAELFGPAEVAARYAVPADRAGAAYAELALLRGDPSDGLPGVKGVGEKIASSLLLQYGSLEALRAAAVDPDSGMAKGMRAKLDAAAGYLDAALPVVQVARDAPVTLSRADALPDRPADAEALAALVDTLGIGRSVTALTTALAAVAG</sequence>
<dbReference type="PANTHER" id="PTHR42646:SF2">
    <property type="entry name" value="5'-3' EXONUCLEASE FAMILY PROTEIN"/>
    <property type="match status" value="1"/>
</dbReference>
<keyword evidence="4" id="KW-0238">DNA-binding</keyword>
<dbReference type="InterPro" id="IPR029060">
    <property type="entry name" value="PIN-like_dom_sf"/>
</dbReference>
<name>A0ABU3WPG0_9NOCA</name>
<evidence type="ECO:0000259" key="7">
    <source>
        <dbReference type="SMART" id="SM00475"/>
    </source>
</evidence>
<comment type="caution">
    <text evidence="8">The sequence shown here is derived from an EMBL/GenBank/DDBJ whole genome shotgun (WGS) entry which is preliminary data.</text>
</comment>
<dbReference type="InterPro" id="IPR020045">
    <property type="entry name" value="DNA_polI_H3TH"/>
</dbReference>
<accession>A0ABU3WPG0</accession>
<dbReference type="InterPro" id="IPR036279">
    <property type="entry name" value="5-3_exonuclease_C_sf"/>
</dbReference>
<evidence type="ECO:0000256" key="2">
    <source>
        <dbReference type="ARBA" id="ARBA00022801"/>
    </source>
</evidence>
<dbReference type="SMART" id="SM00475">
    <property type="entry name" value="53EXOc"/>
    <property type="match status" value="1"/>
</dbReference>